<evidence type="ECO:0000256" key="2">
    <source>
        <dbReference type="ARBA" id="ARBA00022448"/>
    </source>
</evidence>
<dbReference type="GO" id="GO:0006813">
    <property type="term" value="P:potassium ion transport"/>
    <property type="evidence" value="ECO:0007669"/>
    <property type="project" value="InterPro"/>
</dbReference>
<keyword evidence="3 7" id="KW-0812">Transmembrane</keyword>
<name>A0A1Y5RW26_9PROT</name>
<gene>
    <name evidence="9" type="primary">sdcS_1</name>
    <name evidence="9" type="ORF">OCH7691_00778</name>
</gene>
<dbReference type="SUPFAM" id="SSF116726">
    <property type="entry name" value="TrkA C-terminal domain-like"/>
    <property type="match status" value="2"/>
</dbReference>
<dbReference type="Proteomes" id="UP000193200">
    <property type="component" value="Unassembled WGS sequence"/>
</dbReference>
<accession>A0A1Y5RW26</accession>
<feature type="transmembrane region" description="Helical" evidence="7">
    <location>
        <begin position="571"/>
        <end position="591"/>
    </location>
</feature>
<feature type="transmembrane region" description="Helical" evidence="7">
    <location>
        <begin position="139"/>
        <end position="160"/>
    </location>
</feature>
<feature type="transmembrane region" description="Helical" evidence="7">
    <location>
        <begin position="57"/>
        <end position="83"/>
    </location>
</feature>
<evidence type="ECO:0000256" key="3">
    <source>
        <dbReference type="ARBA" id="ARBA00022692"/>
    </source>
</evidence>
<feature type="transmembrane region" description="Helical" evidence="7">
    <location>
        <begin position="509"/>
        <end position="526"/>
    </location>
</feature>
<evidence type="ECO:0000256" key="5">
    <source>
        <dbReference type="ARBA" id="ARBA00022989"/>
    </source>
</evidence>
<dbReference type="Pfam" id="PF03600">
    <property type="entry name" value="CitMHS"/>
    <property type="match status" value="1"/>
</dbReference>
<dbReference type="InterPro" id="IPR004680">
    <property type="entry name" value="Cit_transptr-like_dom"/>
</dbReference>
<keyword evidence="5 7" id="KW-1133">Transmembrane helix</keyword>
<dbReference type="CDD" id="cd01115">
    <property type="entry name" value="SLC13_permease"/>
    <property type="match status" value="1"/>
</dbReference>
<feature type="domain" description="RCK C-terminal" evidence="8">
    <location>
        <begin position="300"/>
        <end position="385"/>
    </location>
</feature>
<dbReference type="RefSeq" id="WP_085882079.1">
    <property type="nucleotide sequence ID" value="NZ_FWFR01000001.1"/>
</dbReference>
<dbReference type="PANTHER" id="PTHR43652">
    <property type="entry name" value="BASIC AMINO ACID ANTIPORTER YFCC-RELATED"/>
    <property type="match status" value="1"/>
</dbReference>
<reference evidence="9 10" key="1">
    <citation type="submission" date="2017-03" db="EMBL/GenBank/DDBJ databases">
        <authorList>
            <person name="Afonso C.L."/>
            <person name="Miller P.J."/>
            <person name="Scott M.A."/>
            <person name="Spackman E."/>
            <person name="Goraichik I."/>
            <person name="Dimitrov K.M."/>
            <person name="Suarez D.L."/>
            <person name="Swayne D.E."/>
        </authorList>
    </citation>
    <scope>NUCLEOTIDE SEQUENCE [LARGE SCALE GENOMIC DNA]</scope>
    <source>
        <strain evidence="9 10">CECT 7691</strain>
    </source>
</reference>
<dbReference type="FunCoup" id="A0A1Y5RW26">
    <property type="interactions" value="64"/>
</dbReference>
<feature type="transmembrane region" description="Helical" evidence="7">
    <location>
        <begin position="28"/>
        <end position="45"/>
    </location>
</feature>
<evidence type="ECO:0000256" key="4">
    <source>
        <dbReference type="ARBA" id="ARBA00022737"/>
    </source>
</evidence>
<evidence type="ECO:0000313" key="10">
    <source>
        <dbReference type="Proteomes" id="UP000193200"/>
    </source>
</evidence>
<dbReference type="GO" id="GO:0008324">
    <property type="term" value="F:monoatomic cation transmembrane transporter activity"/>
    <property type="evidence" value="ECO:0007669"/>
    <property type="project" value="InterPro"/>
</dbReference>
<organism evidence="9 10">
    <name type="scientific">Oceanibacterium hippocampi</name>
    <dbReference type="NCBI Taxonomy" id="745714"/>
    <lineage>
        <taxon>Bacteria</taxon>
        <taxon>Pseudomonadati</taxon>
        <taxon>Pseudomonadota</taxon>
        <taxon>Alphaproteobacteria</taxon>
        <taxon>Sneathiellales</taxon>
        <taxon>Sneathiellaceae</taxon>
        <taxon>Oceanibacterium</taxon>
    </lineage>
</organism>
<feature type="transmembrane region" description="Helical" evidence="7">
    <location>
        <begin position="95"/>
        <end position="118"/>
    </location>
</feature>
<feature type="transmembrane region" description="Helical" evidence="7">
    <location>
        <begin position="533"/>
        <end position="551"/>
    </location>
</feature>
<evidence type="ECO:0000256" key="1">
    <source>
        <dbReference type="ARBA" id="ARBA00004141"/>
    </source>
</evidence>
<evidence type="ECO:0000313" key="9">
    <source>
        <dbReference type="EMBL" id="SLN25818.1"/>
    </source>
</evidence>
<feature type="transmembrane region" description="Helical" evidence="7">
    <location>
        <begin position="7"/>
        <end position="22"/>
    </location>
</feature>
<comment type="subcellular location">
    <subcellularLocation>
        <location evidence="1">Membrane</location>
        <topology evidence="1">Multi-pass membrane protein</topology>
    </subcellularLocation>
</comment>
<dbReference type="Pfam" id="PF02080">
    <property type="entry name" value="TrkA_C"/>
    <property type="match status" value="2"/>
</dbReference>
<dbReference type="InterPro" id="IPR006037">
    <property type="entry name" value="RCK_C"/>
</dbReference>
<dbReference type="InterPro" id="IPR036721">
    <property type="entry name" value="RCK_C_sf"/>
</dbReference>
<feature type="transmembrane region" description="Helical" evidence="7">
    <location>
        <begin position="486"/>
        <end position="503"/>
    </location>
</feature>
<keyword evidence="10" id="KW-1185">Reference proteome</keyword>
<keyword evidence="4" id="KW-0677">Repeat</keyword>
<evidence type="ECO:0000256" key="6">
    <source>
        <dbReference type="ARBA" id="ARBA00023136"/>
    </source>
</evidence>
<dbReference type="InterPro" id="IPR051679">
    <property type="entry name" value="DASS-Related_Transporters"/>
</dbReference>
<evidence type="ECO:0000259" key="8">
    <source>
        <dbReference type="PROSITE" id="PS51202"/>
    </source>
</evidence>
<dbReference type="GO" id="GO:0005886">
    <property type="term" value="C:plasma membrane"/>
    <property type="evidence" value="ECO:0007669"/>
    <property type="project" value="TreeGrafter"/>
</dbReference>
<dbReference type="PROSITE" id="PS51202">
    <property type="entry name" value="RCK_C"/>
    <property type="match status" value="2"/>
</dbReference>
<feature type="transmembrane region" description="Helical" evidence="7">
    <location>
        <begin position="448"/>
        <end position="466"/>
    </location>
</feature>
<dbReference type="InParanoid" id="A0A1Y5RW26"/>
<feature type="transmembrane region" description="Helical" evidence="7">
    <location>
        <begin position="407"/>
        <end position="436"/>
    </location>
</feature>
<dbReference type="EMBL" id="FWFR01000001">
    <property type="protein sequence ID" value="SLN25818.1"/>
    <property type="molecule type" value="Genomic_DNA"/>
</dbReference>
<dbReference type="AlphaFoldDB" id="A0A1Y5RW26"/>
<sequence>MTVEQQIISGIVACALVFFIHGRWRYDLVALAALLAAVSFGLIPIDEAFAGFGHPAVITVIAVLIVSRALANSGAIEFITGLIEPATRTTTTHIAALSGIAAAFSAFMNNVGALALLLPTAMQSAIKAKRPPGILLMPLSFGSILGGLITLIGTPPNIIVATYRGQVGDGPFEMFDFTPVGLAVALAGLAFITLGGWRLIPRSHKSRANTAALYEIEEYVSELRVTEDSKAIGLTVRELEDKSGDDGIRIVGLIRREQRRFHGLPWLRLAEGDLLIVEANPTALEKQRKAYNLKFVGIEGSRSDLLKSDDVTVMEAVVPPRAKIEGRTPKEIGLRRKHGVNLIAVSRQGRPFRDKMDAIQFRAGDVMLLQGDAEALPDVITAIGCLPLAGRDWVLGKRHLALPAAGIFILAVTAAALGFVPLVLALCLAAGAMVMINVVPPRELYDAVDWPVVVLLGAMVPVAGALESTGTTELLAEQILAFSRDFGPVVILGIILVVTMTLSDIMNNAATAVVMAPISYGLANSLGVNPDAFLMAVALGASCAFLTPIGHQNNTLILGPGGYSFGDYWRLGLPLELLIVAVGLPALITVWPL</sequence>
<proteinExistence type="predicted"/>
<dbReference type="Gene3D" id="3.30.70.1450">
    <property type="entry name" value="Regulator of K+ conductance, C-terminal domain"/>
    <property type="match status" value="2"/>
</dbReference>
<evidence type="ECO:0000256" key="7">
    <source>
        <dbReference type="SAM" id="Phobius"/>
    </source>
</evidence>
<feature type="transmembrane region" description="Helical" evidence="7">
    <location>
        <begin position="180"/>
        <end position="200"/>
    </location>
</feature>
<dbReference type="PANTHER" id="PTHR43652:SF2">
    <property type="entry name" value="BASIC AMINO ACID ANTIPORTER YFCC-RELATED"/>
    <property type="match status" value="1"/>
</dbReference>
<dbReference type="OrthoDB" id="9809303at2"/>
<feature type="domain" description="RCK C-terminal" evidence="8">
    <location>
        <begin position="208"/>
        <end position="293"/>
    </location>
</feature>
<keyword evidence="6 7" id="KW-0472">Membrane</keyword>
<protein>
    <submittedName>
        <fullName evidence="9">Sodium-dependent dicarboxylate transporter SdcS</fullName>
    </submittedName>
</protein>
<keyword evidence="2" id="KW-0813">Transport</keyword>